<evidence type="ECO:0000256" key="4">
    <source>
        <dbReference type="ARBA" id="ARBA00023163"/>
    </source>
</evidence>
<dbReference type="PROSITE" id="PS50863">
    <property type="entry name" value="B3"/>
    <property type="match status" value="1"/>
</dbReference>
<proteinExistence type="predicted"/>
<keyword evidence="5" id="KW-0539">Nucleus</keyword>
<sequence>MIKDGLYERKFAEFLSLVNVRNIEDRKFLLLFEKELTMSDVGRLSRLVVPKKFAKYFGESKDLLEFKDIEGNLWRFKYSYWPSSQSFVFTSGWNLFVKEKKVKAKDRVLFYWHEEGDKREFIIDVGVNREAVEEEEMVVVEQSTAKKLKLFGSWIA</sequence>
<dbReference type="GO" id="GO:0003700">
    <property type="term" value="F:DNA-binding transcription factor activity"/>
    <property type="evidence" value="ECO:0007669"/>
    <property type="project" value="InterPro"/>
</dbReference>
<evidence type="ECO:0000256" key="5">
    <source>
        <dbReference type="ARBA" id="ARBA00023242"/>
    </source>
</evidence>
<evidence type="ECO:0000256" key="3">
    <source>
        <dbReference type="ARBA" id="ARBA00023125"/>
    </source>
</evidence>
<dbReference type="Proteomes" id="UP000243459">
    <property type="component" value="Chromosome 7"/>
</dbReference>
<dbReference type="InterPro" id="IPR003340">
    <property type="entry name" value="B3_DNA-bd"/>
</dbReference>
<evidence type="ECO:0000259" key="6">
    <source>
        <dbReference type="PROSITE" id="PS50863"/>
    </source>
</evidence>
<dbReference type="Pfam" id="PF02362">
    <property type="entry name" value="B3"/>
    <property type="match status" value="1"/>
</dbReference>
<keyword evidence="2" id="KW-0805">Transcription regulation</keyword>
<reference evidence="8" key="1">
    <citation type="journal article" date="2017" name="Nat. Commun.">
        <title>The asparagus genome sheds light on the origin and evolution of a young Y chromosome.</title>
        <authorList>
            <person name="Harkess A."/>
            <person name="Zhou J."/>
            <person name="Xu C."/>
            <person name="Bowers J.E."/>
            <person name="Van der Hulst R."/>
            <person name="Ayyampalayam S."/>
            <person name="Mercati F."/>
            <person name="Riccardi P."/>
            <person name="McKain M.R."/>
            <person name="Kakrana A."/>
            <person name="Tang H."/>
            <person name="Ray J."/>
            <person name="Groenendijk J."/>
            <person name="Arikit S."/>
            <person name="Mathioni S.M."/>
            <person name="Nakano M."/>
            <person name="Shan H."/>
            <person name="Telgmann-Rauber A."/>
            <person name="Kanno A."/>
            <person name="Yue Z."/>
            <person name="Chen H."/>
            <person name="Li W."/>
            <person name="Chen Y."/>
            <person name="Xu X."/>
            <person name="Zhang Y."/>
            <person name="Luo S."/>
            <person name="Chen H."/>
            <person name="Gao J."/>
            <person name="Mao Z."/>
            <person name="Pires J.C."/>
            <person name="Luo M."/>
            <person name="Kudrna D."/>
            <person name="Wing R.A."/>
            <person name="Meyers B.C."/>
            <person name="Yi K."/>
            <person name="Kong H."/>
            <person name="Lavrijsen P."/>
            <person name="Sunseri F."/>
            <person name="Falavigna A."/>
            <person name="Ye Y."/>
            <person name="Leebens-Mack J.H."/>
            <person name="Chen G."/>
        </authorList>
    </citation>
    <scope>NUCLEOTIDE SEQUENCE [LARGE SCALE GENOMIC DNA]</scope>
    <source>
        <strain evidence="8">cv. DH0086</strain>
    </source>
</reference>
<dbReference type="InterPro" id="IPR015300">
    <property type="entry name" value="DNA-bd_pseudobarrel_sf"/>
</dbReference>
<dbReference type="GO" id="GO:0003677">
    <property type="term" value="F:DNA binding"/>
    <property type="evidence" value="ECO:0007669"/>
    <property type="project" value="UniProtKB-KW"/>
</dbReference>
<dbReference type="EMBL" id="CM007387">
    <property type="protein sequence ID" value="ONK62883.1"/>
    <property type="molecule type" value="Genomic_DNA"/>
</dbReference>
<dbReference type="Gramene" id="ONK62883">
    <property type="protein sequence ID" value="ONK62883"/>
    <property type="gene ID" value="A4U43_C07F9120"/>
</dbReference>
<evidence type="ECO:0000313" key="8">
    <source>
        <dbReference type="Proteomes" id="UP000243459"/>
    </source>
</evidence>
<evidence type="ECO:0000256" key="2">
    <source>
        <dbReference type="ARBA" id="ARBA00023015"/>
    </source>
</evidence>
<dbReference type="CDD" id="cd10017">
    <property type="entry name" value="B3_DNA"/>
    <property type="match status" value="1"/>
</dbReference>
<feature type="domain" description="TF-B3" evidence="6">
    <location>
        <begin position="32"/>
        <end position="129"/>
    </location>
</feature>
<accession>A0A5P1EAV0</accession>
<evidence type="ECO:0000313" key="7">
    <source>
        <dbReference type="EMBL" id="ONK62883.1"/>
    </source>
</evidence>
<keyword evidence="3" id="KW-0238">DNA-binding</keyword>
<organism evidence="7 8">
    <name type="scientific">Asparagus officinalis</name>
    <name type="common">Garden asparagus</name>
    <dbReference type="NCBI Taxonomy" id="4686"/>
    <lineage>
        <taxon>Eukaryota</taxon>
        <taxon>Viridiplantae</taxon>
        <taxon>Streptophyta</taxon>
        <taxon>Embryophyta</taxon>
        <taxon>Tracheophyta</taxon>
        <taxon>Spermatophyta</taxon>
        <taxon>Magnoliopsida</taxon>
        <taxon>Liliopsida</taxon>
        <taxon>Asparagales</taxon>
        <taxon>Asparagaceae</taxon>
        <taxon>Asparagoideae</taxon>
        <taxon>Asparagus</taxon>
    </lineage>
</organism>
<keyword evidence="8" id="KW-1185">Reference proteome</keyword>
<dbReference type="Gene3D" id="2.40.330.10">
    <property type="entry name" value="DNA-binding pseudobarrel domain"/>
    <property type="match status" value="1"/>
</dbReference>
<dbReference type="PANTHER" id="PTHR31140">
    <property type="entry name" value="B3 DOMAIN-CONTAINING TRANSCRIPTION FACTOR ABI3"/>
    <property type="match status" value="1"/>
</dbReference>
<dbReference type="InterPro" id="IPR044800">
    <property type="entry name" value="LEC2-like"/>
</dbReference>
<dbReference type="SMART" id="SM01019">
    <property type="entry name" value="B3"/>
    <property type="match status" value="1"/>
</dbReference>
<dbReference type="AlphaFoldDB" id="A0A5P1EAV0"/>
<dbReference type="PANTHER" id="PTHR31140:SF58">
    <property type="entry name" value="DNA-BINDING PROTEIN RAV1"/>
    <property type="match status" value="1"/>
</dbReference>
<comment type="subcellular location">
    <subcellularLocation>
        <location evidence="1">Nucleus</location>
    </subcellularLocation>
</comment>
<name>A0A5P1EAV0_ASPOF</name>
<evidence type="ECO:0000256" key="1">
    <source>
        <dbReference type="ARBA" id="ARBA00004123"/>
    </source>
</evidence>
<protein>
    <recommendedName>
        <fullName evidence="6">TF-B3 domain-containing protein</fullName>
    </recommendedName>
</protein>
<dbReference type="SUPFAM" id="SSF101936">
    <property type="entry name" value="DNA-binding pseudobarrel domain"/>
    <property type="match status" value="1"/>
</dbReference>
<dbReference type="GO" id="GO:0005634">
    <property type="term" value="C:nucleus"/>
    <property type="evidence" value="ECO:0007669"/>
    <property type="project" value="UniProtKB-SubCell"/>
</dbReference>
<keyword evidence="4" id="KW-0804">Transcription</keyword>
<gene>
    <name evidence="7" type="ORF">A4U43_C07F9120</name>
</gene>